<accession>A0A7Y0M0I3</accession>
<protein>
    <submittedName>
        <fullName evidence="1">Uncharacterized protein</fullName>
    </submittedName>
</protein>
<dbReference type="RefSeq" id="WP_169324593.1">
    <property type="nucleotide sequence ID" value="NZ_JABCJJ010000010.1"/>
</dbReference>
<name>A0A7Y0M0I3_CELFI</name>
<reference evidence="1 2" key="1">
    <citation type="submission" date="2020-04" db="EMBL/GenBank/DDBJ databases">
        <title>Sequencing and Assembly of C. fimi.</title>
        <authorList>
            <person name="Ramsey A.R."/>
        </authorList>
    </citation>
    <scope>NUCLEOTIDE SEQUENCE [LARGE SCALE GENOMIC DNA]</scope>
    <source>
        <strain evidence="1 2">SB</strain>
    </source>
</reference>
<dbReference type="InterPro" id="IPR045436">
    <property type="entry name" value="DUF6507"/>
</dbReference>
<proteinExistence type="predicted"/>
<dbReference type="EMBL" id="JABCJJ010000010">
    <property type="protein sequence ID" value="NMR20212.1"/>
    <property type="molecule type" value="Genomic_DNA"/>
</dbReference>
<dbReference type="AlphaFoldDB" id="A0A7Y0M0I3"/>
<evidence type="ECO:0000313" key="2">
    <source>
        <dbReference type="Proteomes" id="UP000562124"/>
    </source>
</evidence>
<keyword evidence="2" id="KW-1185">Reference proteome</keyword>
<sequence length="117" mass="12078">MTSWSISPAEVRAVLEHVRLEAAGLDDTVRGIDTAIAGALDACADSPVIGEALAIFVENRAVELRLVDARIDDAVAGALTATVAYERGDEQMAAEQQAMAASVALGGRLESVARNGA</sequence>
<dbReference type="Proteomes" id="UP000562124">
    <property type="component" value="Unassembled WGS sequence"/>
</dbReference>
<organism evidence="1 2">
    <name type="scientific">Cellulomonas fimi</name>
    <dbReference type="NCBI Taxonomy" id="1708"/>
    <lineage>
        <taxon>Bacteria</taxon>
        <taxon>Bacillati</taxon>
        <taxon>Actinomycetota</taxon>
        <taxon>Actinomycetes</taxon>
        <taxon>Micrococcales</taxon>
        <taxon>Cellulomonadaceae</taxon>
        <taxon>Cellulomonas</taxon>
    </lineage>
</organism>
<comment type="caution">
    <text evidence="1">The sequence shown here is derived from an EMBL/GenBank/DDBJ whole genome shotgun (WGS) entry which is preliminary data.</text>
</comment>
<evidence type="ECO:0000313" key="1">
    <source>
        <dbReference type="EMBL" id="NMR20212.1"/>
    </source>
</evidence>
<gene>
    <name evidence="1" type="ORF">HIR71_08270</name>
</gene>
<dbReference type="Pfam" id="PF20117">
    <property type="entry name" value="DUF6507"/>
    <property type="match status" value="1"/>
</dbReference>